<keyword evidence="6" id="KW-1185">Reference proteome</keyword>
<dbReference type="SUPFAM" id="SSF140102">
    <property type="entry name" value="ISY1 domain-like"/>
    <property type="match status" value="2"/>
</dbReference>
<comment type="similarity">
    <text evidence="2">Belongs to the ISY1 family.</text>
</comment>
<feature type="compositionally biased region" description="Polar residues" evidence="4">
    <location>
        <begin position="157"/>
        <end position="181"/>
    </location>
</feature>
<dbReference type="PANTHER" id="PTHR13021">
    <property type="entry name" value="PRE-MRNA-SPLICING FACTOR ISY1"/>
    <property type="match status" value="1"/>
</dbReference>
<evidence type="ECO:0000256" key="2">
    <source>
        <dbReference type="ARBA" id="ARBA00007002"/>
    </source>
</evidence>
<reference evidence="5 6" key="1">
    <citation type="journal article" date="2017" name="BMC Biol.">
        <title>Genomic innovations, transcriptional plasticity and gene loss underlying the evolution and divergence of two highly polyphagous and invasive Helicoverpa pest species.</title>
        <authorList>
            <person name="Pearce S.L."/>
            <person name="Clarke D.F."/>
            <person name="East P.D."/>
            <person name="Elfekih S."/>
            <person name="Gordon K.H."/>
            <person name="Jermiin L.S."/>
            <person name="McGaughran A."/>
            <person name="Oakeshott J.G."/>
            <person name="Papanikolaou A."/>
            <person name="Perera O.P."/>
            <person name="Rane R.V."/>
            <person name="Richards S."/>
            <person name="Tay W.T."/>
            <person name="Walsh T.K."/>
            <person name="Anderson A."/>
            <person name="Anderson C.J."/>
            <person name="Asgari S."/>
            <person name="Board P.G."/>
            <person name="Bretschneider A."/>
            <person name="Campbell P.M."/>
            <person name="Chertemps T."/>
            <person name="Christeller J.T."/>
            <person name="Coppin C.W."/>
            <person name="Downes S.J."/>
            <person name="Duan G."/>
            <person name="Farnsworth C.A."/>
            <person name="Good R.T."/>
            <person name="Han L.B."/>
            <person name="Han Y.C."/>
            <person name="Hatje K."/>
            <person name="Horne I."/>
            <person name="Huang Y.P."/>
            <person name="Hughes D.S."/>
            <person name="Jacquin-Joly E."/>
            <person name="James W."/>
            <person name="Jhangiani S."/>
            <person name="Kollmar M."/>
            <person name="Kuwar S.S."/>
            <person name="Li S."/>
            <person name="Liu N.Y."/>
            <person name="Maibeche M.T."/>
            <person name="Miller J.R."/>
            <person name="Montagne N."/>
            <person name="Perry T."/>
            <person name="Qu J."/>
            <person name="Song S.V."/>
            <person name="Sutton G.G."/>
            <person name="Vogel H."/>
            <person name="Walenz B.P."/>
            <person name="Xu W."/>
            <person name="Zhang H.J."/>
            <person name="Zou Z."/>
            <person name="Batterham P."/>
            <person name="Edwards O.R."/>
            <person name="Feyereisen R."/>
            <person name="Gibbs R.A."/>
            <person name="Heckel D.G."/>
            <person name="McGrath A."/>
            <person name="Robin C."/>
            <person name="Scherer S.E."/>
            <person name="Worley K.C."/>
            <person name="Wu Y.D."/>
        </authorList>
    </citation>
    <scope>NUCLEOTIDE SEQUENCE [LARGE SCALE GENOMIC DNA]</scope>
    <source>
        <strain evidence="5">Harm_GR_Male_#8</strain>
        <tissue evidence="5">Whole organism</tissue>
    </source>
</reference>
<dbReference type="GO" id="GO:0000350">
    <property type="term" value="P:generation of catalytic spliceosome for second transesterification step"/>
    <property type="evidence" value="ECO:0007669"/>
    <property type="project" value="InterPro"/>
</dbReference>
<feature type="region of interest" description="Disordered" evidence="4">
    <location>
        <begin position="755"/>
        <end position="774"/>
    </location>
</feature>
<sequence length="927" mass="104458">MARNAEKAMTTLARWRAAQVQEAGGQRERRPYLASECTDLPQAEKWRLQIVREIAKKVAQIQNVRMEESDTTSVNNPTIDIRASAQDANNLEIDIRSALDSNNPTVDIITSVNSPRRNVSPPSQSAPIPTPPPSPKHPTLSDALSLSQHKSSKEQSVKSGQHGSVKSGQIGSIKSGQVGSIKSGQYGNKMLNAIKENLLPQDKSTSERVEELKDTVKNLASDIVGSNSNHLTTNIDKIATMSKALTNEANALRKSIKYLSEDIARTKQQLCACNNNEDVNFPYHLFLIEIVINKIHMKCECFDFNVNNLVISALFLGKSPIILYDSSFGEIDNYCKLNVGKSTLFAMTYDKICSIKEFEIVLLLTKQPPCSTCVTKIAETHMDFTSEFMQLREELCKKWAQEQPTDNILCTTSTPLTKNMYYLSCCDGENRDSIGVIEVSVRMSFLGKEINTAFRATPKVQGCSQLIKDDHGMTMYSSHKVEMDDQGKILLDEGVMAKSRSLCPSDYYRRSISPQSQASSTLSRRSFEPYPVPYRDTGRGPKYDEIYTKMNVNELRIKVPKSSKVERMGRYDKIQELCSCESTPNNSGEQIQFELPKDATYPEKTYTSNLKYTLKSLERPCERKDKKIINVTPTSCPAPVNMEKVLHPLKDVFILKIGKKLETQDKKTDLEIELVTPKAPCDKLVDISNTSQQCGGDDTKLESMKQKGKNKKGKGGKGKGKAGLGEFRIRDLNDEINKLMREKRHWEVQIKSLGGPDHARVGPKMLDQDGKEVPGNRGYKYFGAAKDLPGVRELFEQEPPPPPRRTRADLMRDVDADYYGYRDDDDGLLMPLEQEAEKEAIARAVDEWKRNKEQDKDQDLPEEENIYPEDPDDKRIEEDEDGEPVRQSVTSHVAVPSQKDIEEALLRRKKQELLEKYGCMDVKMETS</sequence>
<dbReference type="Gene3D" id="1.10.287.660">
    <property type="entry name" value="Helix hairpin bin"/>
    <property type="match status" value="2"/>
</dbReference>
<evidence type="ECO:0000256" key="3">
    <source>
        <dbReference type="ARBA" id="ARBA00023242"/>
    </source>
</evidence>
<evidence type="ECO:0000313" key="6">
    <source>
        <dbReference type="Proteomes" id="UP000249218"/>
    </source>
</evidence>
<proteinExistence type="inferred from homology"/>
<comment type="subcellular location">
    <subcellularLocation>
        <location evidence="1">Nucleus</location>
    </subcellularLocation>
</comment>
<feature type="compositionally biased region" description="Acidic residues" evidence="4">
    <location>
        <begin position="860"/>
        <end position="871"/>
    </location>
</feature>
<feature type="compositionally biased region" description="Polar residues" evidence="4">
    <location>
        <begin position="513"/>
        <end position="524"/>
    </location>
</feature>
<evidence type="ECO:0000256" key="1">
    <source>
        <dbReference type="ARBA" id="ARBA00004123"/>
    </source>
</evidence>
<evidence type="ECO:0008006" key="7">
    <source>
        <dbReference type="Google" id="ProtNLM"/>
    </source>
</evidence>
<organism evidence="5 6">
    <name type="scientific">Helicoverpa armigera</name>
    <name type="common">Cotton bollworm</name>
    <name type="synonym">Heliothis armigera</name>
    <dbReference type="NCBI Taxonomy" id="29058"/>
    <lineage>
        <taxon>Eukaryota</taxon>
        <taxon>Metazoa</taxon>
        <taxon>Ecdysozoa</taxon>
        <taxon>Arthropoda</taxon>
        <taxon>Hexapoda</taxon>
        <taxon>Insecta</taxon>
        <taxon>Pterygota</taxon>
        <taxon>Neoptera</taxon>
        <taxon>Endopterygota</taxon>
        <taxon>Lepidoptera</taxon>
        <taxon>Glossata</taxon>
        <taxon>Ditrysia</taxon>
        <taxon>Noctuoidea</taxon>
        <taxon>Noctuidae</taxon>
        <taxon>Heliothinae</taxon>
        <taxon>Helicoverpa</taxon>
    </lineage>
</organism>
<name>A0A2W1BE70_HELAM</name>
<dbReference type="GO" id="GO:0005634">
    <property type="term" value="C:nucleus"/>
    <property type="evidence" value="ECO:0007669"/>
    <property type="project" value="UniProtKB-SubCell"/>
</dbReference>
<feature type="compositionally biased region" description="Basic residues" evidence="4">
    <location>
        <begin position="706"/>
        <end position="720"/>
    </location>
</feature>
<gene>
    <name evidence="5" type="primary">HaOG209500</name>
    <name evidence="5" type="ORF">B5X24_HaOG209500</name>
</gene>
<feature type="region of interest" description="Disordered" evidence="4">
    <location>
        <begin position="105"/>
        <end position="181"/>
    </location>
</feature>
<keyword evidence="3" id="KW-0539">Nucleus</keyword>
<evidence type="ECO:0000256" key="4">
    <source>
        <dbReference type="SAM" id="MobiDB-lite"/>
    </source>
</evidence>
<dbReference type="InterPro" id="IPR037200">
    <property type="entry name" value="Isy1_sf"/>
</dbReference>
<dbReference type="InterPro" id="IPR009360">
    <property type="entry name" value="Isy1"/>
</dbReference>
<dbReference type="Pfam" id="PF14924">
    <property type="entry name" value="MAP10_N"/>
    <property type="match status" value="1"/>
</dbReference>
<evidence type="ECO:0000313" key="5">
    <source>
        <dbReference type="EMBL" id="PZC73479.1"/>
    </source>
</evidence>
<dbReference type="Proteomes" id="UP000249218">
    <property type="component" value="Unassembled WGS sequence"/>
</dbReference>
<feature type="compositionally biased region" description="Basic and acidic residues" evidence="4">
    <location>
        <begin position="849"/>
        <end position="859"/>
    </location>
</feature>
<dbReference type="Pfam" id="PF06246">
    <property type="entry name" value="Isy1"/>
    <property type="match status" value="2"/>
</dbReference>
<feature type="compositionally biased region" description="Polar residues" evidence="4">
    <location>
        <begin position="105"/>
        <end position="117"/>
    </location>
</feature>
<feature type="region of interest" description="Disordered" evidence="4">
    <location>
        <begin position="849"/>
        <end position="896"/>
    </location>
</feature>
<dbReference type="OrthoDB" id="1739576at2759"/>
<protein>
    <recommendedName>
        <fullName evidence="7">Pre-mRNA-splicing factor ISY1 homolog</fullName>
    </recommendedName>
</protein>
<dbReference type="AlphaFoldDB" id="A0A2W1BE70"/>
<dbReference type="InterPro" id="IPR029012">
    <property type="entry name" value="Helix_hairpin_bin_sf"/>
</dbReference>
<dbReference type="EMBL" id="KZ150103">
    <property type="protein sequence ID" value="PZC73479.1"/>
    <property type="molecule type" value="Genomic_DNA"/>
</dbReference>
<feature type="region of interest" description="Disordered" evidence="4">
    <location>
        <begin position="688"/>
        <end position="722"/>
    </location>
</feature>
<accession>A0A2W1BE70</accession>
<feature type="region of interest" description="Disordered" evidence="4">
    <location>
        <begin position="513"/>
        <end position="535"/>
    </location>
</feature>